<proteinExistence type="predicted"/>
<feature type="chain" id="PRO_5029532116" description="Late embryogenesis abundant protein LEA-2 subgroup domain-containing protein" evidence="1">
    <location>
        <begin position="21"/>
        <end position="181"/>
    </location>
</feature>
<keyword evidence="3" id="KW-1185">Reference proteome</keyword>
<keyword evidence="1" id="KW-0732">Signal</keyword>
<gene>
    <name evidence="2" type="ORF">F7018_12110</name>
</gene>
<evidence type="ECO:0000313" key="2">
    <source>
        <dbReference type="EMBL" id="KAB1155215.1"/>
    </source>
</evidence>
<reference evidence="2 3" key="1">
    <citation type="submission" date="2019-09" db="EMBL/GenBank/DDBJ databases">
        <authorList>
            <person name="Cao W.R."/>
        </authorList>
    </citation>
    <scope>NUCLEOTIDE SEQUENCE [LARGE SCALE GENOMIC DNA]</scope>
    <source>
        <strain evidence="3">a4</strain>
    </source>
</reference>
<protein>
    <recommendedName>
        <fullName evidence="4">Late embryogenesis abundant protein LEA-2 subgroup domain-containing protein</fullName>
    </recommendedName>
</protein>
<comment type="caution">
    <text evidence="2">The sequence shown here is derived from an EMBL/GenBank/DDBJ whole genome shotgun (WGS) entry which is preliminary data.</text>
</comment>
<accession>A0A7J5ACG6</accession>
<dbReference type="EMBL" id="WAAU01000024">
    <property type="protein sequence ID" value="KAB1155215.1"/>
    <property type="molecule type" value="Genomic_DNA"/>
</dbReference>
<evidence type="ECO:0000256" key="1">
    <source>
        <dbReference type="SAM" id="SignalP"/>
    </source>
</evidence>
<dbReference type="AlphaFoldDB" id="A0A7J5ACG6"/>
<name>A0A7J5ACG6_9FLAO</name>
<organism evidence="2 3">
    <name type="scientific">Tenacibaculum aiptasiae</name>
    <dbReference type="NCBI Taxonomy" id="426481"/>
    <lineage>
        <taxon>Bacteria</taxon>
        <taxon>Pseudomonadati</taxon>
        <taxon>Bacteroidota</taxon>
        <taxon>Flavobacteriia</taxon>
        <taxon>Flavobacteriales</taxon>
        <taxon>Flavobacteriaceae</taxon>
        <taxon>Tenacibaculum</taxon>
    </lineage>
</organism>
<evidence type="ECO:0000313" key="3">
    <source>
        <dbReference type="Proteomes" id="UP000467305"/>
    </source>
</evidence>
<dbReference type="RefSeq" id="WP_150900325.1">
    <property type="nucleotide sequence ID" value="NZ_WAAU01000024.1"/>
</dbReference>
<dbReference type="OrthoDB" id="1448832at2"/>
<sequence length="181" mass="20608">MILKKYCLFLLLGFTFFSCVKNVDFDQVDDFDSKPKFIASLVFFKIPALSFLDNTNAEITGPIIDQSNLTIIEEEVVQDNLLEIVFDFEITNPFDRNINLNIEFLDDSNVVTYTVTPLLIQANTSKFQHKETIIISGSPLFLNTRKIRTSLELLTTTGTPIDPNDLNEFIFKSAGTFTFKI</sequence>
<feature type="signal peptide" evidence="1">
    <location>
        <begin position="1"/>
        <end position="20"/>
    </location>
</feature>
<evidence type="ECO:0008006" key="4">
    <source>
        <dbReference type="Google" id="ProtNLM"/>
    </source>
</evidence>
<dbReference type="PROSITE" id="PS51257">
    <property type="entry name" value="PROKAR_LIPOPROTEIN"/>
    <property type="match status" value="1"/>
</dbReference>
<dbReference type="Proteomes" id="UP000467305">
    <property type="component" value="Unassembled WGS sequence"/>
</dbReference>